<dbReference type="EMBL" id="CM047902">
    <property type="protein sequence ID" value="KAJ0095971.1"/>
    <property type="molecule type" value="Genomic_DNA"/>
</dbReference>
<sequence>MTEDTTSLSYWLNSRVFLCALWILFAIVSASVIIWKYEGSKKSKSDRRGNKEETVGSLYEDQAWNTCLTCIHPAWLLLYRVIAFTVLFALITANIVTAAGGVDIFFFYTQWTFALVTIYFGLGSSMSIYGLLCKSHSRVDDDGSYLPSIDAEQHHYIPPMLKETADVPNTSKGSNNFAEPCTRKTAGVWGYAFQIIFQVSLLLTTMCAGAVILTDIVFWLVLYPFLLPTDIGLNLIVISMHSVNAVVLVGDVILNDLRFPLFRIAYYILWTCTFVIFQWIIHACSNLWWPYAFLDLSSPWAPIWYLGVGLLHVPCFGVFAALVRLKHFVLSKSFPDSYRC</sequence>
<gene>
    <name evidence="1" type="ORF">Patl1_16098</name>
</gene>
<evidence type="ECO:0000313" key="2">
    <source>
        <dbReference type="Proteomes" id="UP001164250"/>
    </source>
</evidence>
<proteinExistence type="predicted"/>
<accession>A0ACC1BAV9</accession>
<keyword evidence="2" id="KW-1185">Reference proteome</keyword>
<name>A0ACC1BAV9_9ROSI</name>
<protein>
    <submittedName>
        <fullName evidence="1">Uncharacterized protein</fullName>
    </submittedName>
</protein>
<evidence type="ECO:0000313" key="1">
    <source>
        <dbReference type="EMBL" id="KAJ0095971.1"/>
    </source>
</evidence>
<dbReference type="Proteomes" id="UP001164250">
    <property type="component" value="Chromosome 6"/>
</dbReference>
<comment type="caution">
    <text evidence="1">The sequence shown here is derived from an EMBL/GenBank/DDBJ whole genome shotgun (WGS) entry which is preliminary data.</text>
</comment>
<organism evidence="1 2">
    <name type="scientific">Pistacia atlantica</name>
    <dbReference type="NCBI Taxonomy" id="434234"/>
    <lineage>
        <taxon>Eukaryota</taxon>
        <taxon>Viridiplantae</taxon>
        <taxon>Streptophyta</taxon>
        <taxon>Embryophyta</taxon>
        <taxon>Tracheophyta</taxon>
        <taxon>Spermatophyta</taxon>
        <taxon>Magnoliopsida</taxon>
        <taxon>eudicotyledons</taxon>
        <taxon>Gunneridae</taxon>
        <taxon>Pentapetalae</taxon>
        <taxon>rosids</taxon>
        <taxon>malvids</taxon>
        <taxon>Sapindales</taxon>
        <taxon>Anacardiaceae</taxon>
        <taxon>Pistacia</taxon>
    </lineage>
</organism>
<reference evidence="2" key="1">
    <citation type="journal article" date="2023" name="G3 (Bethesda)">
        <title>Genome assembly and association tests identify interacting loci associated with vigor, precocity, and sex in interspecific pistachio rootstocks.</title>
        <authorList>
            <person name="Palmer W."/>
            <person name="Jacygrad E."/>
            <person name="Sagayaradj S."/>
            <person name="Cavanaugh K."/>
            <person name="Han R."/>
            <person name="Bertier L."/>
            <person name="Beede B."/>
            <person name="Kafkas S."/>
            <person name="Golino D."/>
            <person name="Preece J."/>
            <person name="Michelmore R."/>
        </authorList>
    </citation>
    <scope>NUCLEOTIDE SEQUENCE [LARGE SCALE GENOMIC DNA]</scope>
</reference>